<accession>A0A1R4IWR7</accession>
<evidence type="ECO:0000313" key="2">
    <source>
        <dbReference type="Proteomes" id="UP000196778"/>
    </source>
</evidence>
<sequence length="409" mass="44548">MTVSSIVYAAAARFPDGETLPLQVIDGRVTVDDSWAPYVQAEVVIPRPDPATYARLDPEDALIRVHVRAVQSYGDPVPVSLLSSLWSDVRLAGLTARYGDDVTVAGLTAEVARPYNDEGIRPSARQSFMLTLRARHLSAAEGKVTLTLAGDEARAMDYGLVDSSPEMTGTTSVRGAVRLVLERIGAPLAPGTADAAIEDIDAATWEPGMSGWDWVSPLVEAANMRLWADFQGLWHLDPLDDLYRPGANQLVEFVQVEDEVARDDDYYDAVVVVYRWTSGDTDKVAYDTASNGTGTKTLTIERDTPWPGSGAARGILDRMKAQRITLETVANLAQLPRTTVRVPAPDLPEYVGHVRSVAWEFGTDRSVITTRNLTKLHSAAWLLEPAGQRWNDLPTGSAWTADYNPGGTE</sequence>
<keyword evidence="2" id="KW-1185">Reference proteome</keyword>
<dbReference type="Proteomes" id="UP000196778">
    <property type="component" value="Unassembled WGS sequence"/>
</dbReference>
<reference evidence="2" key="1">
    <citation type="submission" date="2017-02" db="EMBL/GenBank/DDBJ databases">
        <authorList>
            <person name="Dridi B."/>
        </authorList>
    </citation>
    <scope>NUCLEOTIDE SEQUENCE [LARGE SCALE GENOMIC DNA]</scope>
    <source>
        <strain evidence="2">EB411</strain>
    </source>
</reference>
<evidence type="ECO:0000313" key="1">
    <source>
        <dbReference type="EMBL" id="SJN24129.1"/>
    </source>
</evidence>
<gene>
    <name evidence="1" type="ORF">FM119_04025</name>
</gene>
<proteinExistence type="predicted"/>
<dbReference type="EMBL" id="FUKR01000022">
    <property type="protein sequence ID" value="SJN24129.1"/>
    <property type="molecule type" value="Genomic_DNA"/>
</dbReference>
<name>A0A1R4IWR7_9MICO</name>
<organism evidence="1 2">
    <name type="scientific">Mycetocola reblochoni REB411</name>
    <dbReference type="NCBI Taxonomy" id="1255698"/>
    <lineage>
        <taxon>Bacteria</taxon>
        <taxon>Bacillati</taxon>
        <taxon>Actinomycetota</taxon>
        <taxon>Actinomycetes</taxon>
        <taxon>Micrococcales</taxon>
        <taxon>Microbacteriaceae</taxon>
        <taxon>Mycetocola</taxon>
    </lineage>
</organism>
<dbReference type="OrthoDB" id="5165480at2"/>
<dbReference type="RefSeq" id="WP_087136387.1">
    <property type="nucleotide sequence ID" value="NZ_FUKR01000022.1"/>
</dbReference>
<protein>
    <submittedName>
        <fullName evidence="1">Uncharacterized protein</fullName>
    </submittedName>
</protein>
<dbReference type="AlphaFoldDB" id="A0A1R4IWR7"/>